<feature type="region of interest" description="Disordered" evidence="8">
    <location>
        <begin position="354"/>
        <end position="384"/>
    </location>
</feature>
<keyword evidence="6" id="KW-0067">ATP-binding</keyword>
<dbReference type="Gene3D" id="3.40.50.300">
    <property type="entry name" value="P-loop containing nucleotide triphosphate hydrolases"/>
    <property type="match status" value="2"/>
</dbReference>
<keyword evidence="3" id="KW-0547">Nucleotide-binding</keyword>
<proteinExistence type="inferred from homology"/>
<dbReference type="PANTHER" id="PTHR12131:SF7">
    <property type="entry name" value="EXOSOME RNA HELICASE MTR4"/>
    <property type="match status" value="1"/>
</dbReference>
<dbReference type="Pfam" id="PF00271">
    <property type="entry name" value="Helicase_C"/>
    <property type="match status" value="1"/>
</dbReference>
<dbReference type="SUPFAM" id="SSF52540">
    <property type="entry name" value="P-loop containing nucleoside triphosphate hydrolases"/>
    <property type="match status" value="1"/>
</dbReference>
<dbReference type="GO" id="GO:0005634">
    <property type="term" value="C:nucleus"/>
    <property type="evidence" value="ECO:0007669"/>
    <property type="project" value="UniProtKB-SubCell"/>
</dbReference>
<dbReference type="PROSITE" id="PS51192">
    <property type="entry name" value="HELICASE_ATP_BIND_1"/>
    <property type="match status" value="1"/>
</dbReference>
<dbReference type="EMBL" id="JABCKI010006000">
    <property type="protein sequence ID" value="KAG5635931.1"/>
    <property type="molecule type" value="Genomic_DNA"/>
</dbReference>
<evidence type="ECO:0000256" key="7">
    <source>
        <dbReference type="ARBA" id="ARBA00023242"/>
    </source>
</evidence>
<dbReference type="FunFam" id="2.40.30.300:FF:000001">
    <property type="entry name" value="Mtr4 exosome RNA helicase"/>
    <property type="match status" value="1"/>
</dbReference>
<dbReference type="GO" id="GO:0016787">
    <property type="term" value="F:hydrolase activity"/>
    <property type="evidence" value="ECO:0007669"/>
    <property type="project" value="UniProtKB-KW"/>
</dbReference>
<evidence type="ECO:0000313" key="11">
    <source>
        <dbReference type="EMBL" id="KAG5635931.1"/>
    </source>
</evidence>
<evidence type="ECO:0000256" key="6">
    <source>
        <dbReference type="ARBA" id="ARBA00022840"/>
    </source>
</evidence>
<accession>A0A9P7FS10</accession>
<comment type="caution">
    <text evidence="11">The sequence shown here is derived from an EMBL/GenBank/DDBJ whole genome shotgun (WGS) entry which is preliminary data.</text>
</comment>
<evidence type="ECO:0000256" key="5">
    <source>
        <dbReference type="ARBA" id="ARBA00022806"/>
    </source>
</evidence>
<dbReference type="PIRSF" id="PIRSF005198">
    <property type="entry name" value="Antiviral_helicase_SKI2"/>
    <property type="match status" value="1"/>
</dbReference>
<dbReference type="CDD" id="cd18024">
    <property type="entry name" value="DEXHc_Mtr4-like"/>
    <property type="match status" value="1"/>
</dbReference>
<dbReference type="InterPro" id="IPR012961">
    <property type="entry name" value="Ski2/MTR4_C"/>
</dbReference>
<evidence type="ECO:0000259" key="10">
    <source>
        <dbReference type="PROSITE" id="PS51194"/>
    </source>
</evidence>
<dbReference type="InterPro" id="IPR050699">
    <property type="entry name" value="RNA-DNA_Helicase"/>
</dbReference>
<keyword evidence="5 11" id="KW-0347">Helicase</keyword>
<feature type="domain" description="Helicase ATP-binding" evidence="9">
    <location>
        <begin position="152"/>
        <end position="308"/>
    </location>
</feature>
<dbReference type="Gene3D" id="1.10.3380.30">
    <property type="match status" value="1"/>
</dbReference>
<dbReference type="InterPro" id="IPR011545">
    <property type="entry name" value="DEAD/DEAH_box_helicase_dom"/>
</dbReference>
<evidence type="ECO:0000256" key="3">
    <source>
        <dbReference type="ARBA" id="ARBA00022741"/>
    </source>
</evidence>
<organism evidence="11 12">
    <name type="scientific">Sphagnurus paluster</name>
    <dbReference type="NCBI Taxonomy" id="117069"/>
    <lineage>
        <taxon>Eukaryota</taxon>
        <taxon>Fungi</taxon>
        <taxon>Dikarya</taxon>
        <taxon>Basidiomycota</taxon>
        <taxon>Agaricomycotina</taxon>
        <taxon>Agaricomycetes</taxon>
        <taxon>Agaricomycetidae</taxon>
        <taxon>Agaricales</taxon>
        <taxon>Tricholomatineae</taxon>
        <taxon>Lyophyllaceae</taxon>
        <taxon>Sphagnurus</taxon>
    </lineage>
</organism>
<dbReference type="GO" id="GO:0003723">
    <property type="term" value="F:RNA binding"/>
    <property type="evidence" value="ECO:0007669"/>
    <property type="project" value="InterPro"/>
</dbReference>
<comment type="subcellular location">
    <subcellularLocation>
        <location evidence="1">Nucleus</location>
    </subcellularLocation>
</comment>
<feature type="compositionally biased region" description="Polar residues" evidence="8">
    <location>
        <begin position="17"/>
        <end position="30"/>
    </location>
</feature>
<dbReference type="FunFam" id="3.40.50.300:FF:000083">
    <property type="entry name" value="ATP-dependent RNA helicase DOB1"/>
    <property type="match status" value="1"/>
</dbReference>
<dbReference type="GO" id="GO:0006401">
    <property type="term" value="P:RNA catabolic process"/>
    <property type="evidence" value="ECO:0007669"/>
    <property type="project" value="InterPro"/>
</dbReference>
<name>A0A9P7FS10_9AGAR</name>
<dbReference type="PANTHER" id="PTHR12131">
    <property type="entry name" value="ATP-DEPENDENT RNA AND DNA HELICASE"/>
    <property type="match status" value="1"/>
</dbReference>
<dbReference type="GO" id="GO:0000460">
    <property type="term" value="P:maturation of 5.8S rRNA"/>
    <property type="evidence" value="ECO:0007669"/>
    <property type="project" value="TreeGrafter"/>
</dbReference>
<dbReference type="InterPro" id="IPR027417">
    <property type="entry name" value="P-loop_NTPase"/>
</dbReference>
<sequence>MNANDLFSFLDEAGSENADQQNEESMQTDALPSPKPVQKRKAKPREPSPAQHADSPQDLESEPGPSKKPRLSSPKPIVLDDFETEAKREVAASAGLTGSVDSSSRLELKHQVRHQVAVPPGYNYIPISKHVPPAKPDREYKFELDPFQKVSVYAIQRNESVLVSAHTSAGKTVVAEYAIAQCLNNKQRVIYTSPIKALSNQKYREMLAEFGDVGLMTGDVTINPSATCLVMTTEILRSMLYRGSEIMREVAWVIFDEIHYMRDKERGVVWEETIILLPHTVRYVFLSATIPNAMQFAEWICKSHEQPCHVVYTDFRPTPLQHYLFPAGDEGIYLVVNEKGEFREDNFSKAMGKLQENMGEDPADSKGGKGRKGKTKKGGDKKGQSDISKIIRMIMLKNYNPVIVFAFSKRECEGLALTLSKFEFNSTEEQELVTNIFNNAIENLAPDDRELPQIANLVPLLRRGIGIHHGGLLPILKEVIEILFQEGLIKVLFATETFSIGLNMPAKTVVFTTTRKFDGQEFRNLSSGEYIQMSGRAGRRGLDDRGVVIMMCDEKLEPAAAKMMVKGEADRLDSAFHLGYNMVLNLMKVEGISPEFMLERCFFQFQSSAGIPLLEDELRQEEEARSSTVIPDENLVSEYYEYRQQLDQMASDFREVVTHPTYSLPFLQPGRLVKVKYQKLDFGWGVIVNYQKRLPPKNRPMPKSEELPPHEQYIIDVLLNCSVGSAISKSRENVTATPGGVQPCANGQKGVALVVPVLLSTIEGISHIRLFMPKDLRPDQARETLWKSVLEVHRRFPDGVALLDPIQNMGIKDDKFKELVKKIESMELKMFSSPLHKDPRLPELYSLYSKKKEKAERIRGLKKRIQSTQDVLQLEELKCRKRVLRRLAFTTSADIVDVKGRVACEISSGDELLLTELIFNGVFNPLTAEQCAALLSCFVFTEKSEQVTKLKEELAAPLRVMQEYARRIAKVSKESKLTIDEDQYVSSFKLTDQFEGSLIRVFRRLGELLRQMAQAAKVIGNDELKEKFEKASEMLERPNSVIFCSSLYL</sequence>
<keyword evidence="4" id="KW-0378">Hydrolase</keyword>
<dbReference type="Gene3D" id="2.40.30.300">
    <property type="match status" value="1"/>
</dbReference>
<evidence type="ECO:0000256" key="4">
    <source>
        <dbReference type="ARBA" id="ARBA00022801"/>
    </source>
</evidence>
<dbReference type="SMART" id="SM00487">
    <property type="entry name" value="DEXDc"/>
    <property type="match status" value="1"/>
</dbReference>
<dbReference type="Pfam" id="PF13234">
    <property type="entry name" value="MTR4_beta-barrel"/>
    <property type="match status" value="1"/>
</dbReference>
<evidence type="ECO:0000313" key="12">
    <source>
        <dbReference type="Proteomes" id="UP000717328"/>
    </source>
</evidence>
<protein>
    <submittedName>
        <fullName evidence="11">ATP-dependent RNA helicase mtr4</fullName>
    </submittedName>
</protein>
<dbReference type="GO" id="GO:0003724">
    <property type="term" value="F:RNA helicase activity"/>
    <property type="evidence" value="ECO:0007669"/>
    <property type="project" value="InterPro"/>
</dbReference>
<dbReference type="SMART" id="SM00490">
    <property type="entry name" value="HELICc"/>
    <property type="match status" value="1"/>
</dbReference>
<dbReference type="Pfam" id="PF21408">
    <property type="entry name" value="MTR4-like_stalk"/>
    <property type="match status" value="1"/>
</dbReference>
<reference evidence="11" key="1">
    <citation type="submission" date="2021-02" db="EMBL/GenBank/DDBJ databases">
        <authorList>
            <person name="Nieuwenhuis M."/>
            <person name="Van De Peppel L.J.J."/>
        </authorList>
    </citation>
    <scope>NUCLEOTIDE SEQUENCE</scope>
    <source>
        <strain evidence="11">D49</strain>
    </source>
</reference>
<dbReference type="InterPro" id="IPR016438">
    <property type="entry name" value="SKI2-like"/>
</dbReference>
<evidence type="ECO:0000256" key="2">
    <source>
        <dbReference type="ARBA" id="ARBA00010140"/>
    </source>
</evidence>
<evidence type="ECO:0000256" key="1">
    <source>
        <dbReference type="ARBA" id="ARBA00004123"/>
    </source>
</evidence>
<dbReference type="FunFam" id="3.40.50.300:FF:000141">
    <property type="entry name" value="ATP-dependent RNA helicase DOB1"/>
    <property type="match status" value="1"/>
</dbReference>
<dbReference type="InterPro" id="IPR025696">
    <property type="entry name" value="Beta-barrel_MTR4"/>
</dbReference>
<comment type="similarity">
    <text evidence="2">Belongs to the helicase family. SKI2 subfamily.</text>
</comment>
<dbReference type="CDD" id="cd13154">
    <property type="entry name" value="KOW_Mtr4"/>
    <property type="match status" value="1"/>
</dbReference>
<dbReference type="GO" id="GO:0005524">
    <property type="term" value="F:ATP binding"/>
    <property type="evidence" value="ECO:0007669"/>
    <property type="project" value="UniProtKB-KW"/>
</dbReference>
<dbReference type="InterPro" id="IPR048392">
    <property type="entry name" value="MTR4-like_stalk"/>
</dbReference>
<dbReference type="InterPro" id="IPR014001">
    <property type="entry name" value="Helicase_ATP-bd"/>
</dbReference>
<dbReference type="PROSITE" id="PS51194">
    <property type="entry name" value="HELICASE_CTER"/>
    <property type="match status" value="1"/>
</dbReference>
<gene>
    <name evidence="11" type="primary">MTR4</name>
    <name evidence="11" type="ORF">H0H81_009644</name>
</gene>
<dbReference type="Proteomes" id="UP000717328">
    <property type="component" value="Unassembled WGS sequence"/>
</dbReference>
<feature type="region of interest" description="Disordered" evidence="8">
    <location>
        <begin position="1"/>
        <end position="77"/>
    </location>
</feature>
<keyword evidence="12" id="KW-1185">Reference proteome</keyword>
<evidence type="ECO:0000259" key="9">
    <source>
        <dbReference type="PROSITE" id="PS51192"/>
    </source>
</evidence>
<dbReference type="AlphaFoldDB" id="A0A9P7FS10"/>
<evidence type="ECO:0000256" key="8">
    <source>
        <dbReference type="SAM" id="MobiDB-lite"/>
    </source>
</evidence>
<dbReference type="SMART" id="SM01142">
    <property type="entry name" value="DSHCT"/>
    <property type="match status" value="1"/>
</dbReference>
<dbReference type="CDD" id="cd18795">
    <property type="entry name" value="SF2_C_Ski2"/>
    <property type="match status" value="1"/>
</dbReference>
<dbReference type="InterPro" id="IPR001650">
    <property type="entry name" value="Helicase_C-like"/>
</dbReference>
<dbReference type="Pfam" id="PF00270">
    <property type="entry name" value="DEAD"/>
    <property type="match status" value="1"/>
</dbReference>
<dbReference type="OrthoDB" id="64767at2759"/>
<keyword evidence="7" id="KW-0539">Nucleus</keyword>
<feature type="domain" description="Helicase C-terminal" evidence="10">
    <location>
        <begin position="386"/>
        <end position="590"/>
    </location>
</feature>
<reference evidence="11" key="2">
    <citation type="submission" date="2021-10" db="EMBL/GenBank/DDBJ databases">
        <title>Phylogenomics reveals ancestral predisposition of the termite-cultivated fungus Termitomyces towards a domesticated lifestyle.</title>
        <authorList>
            <person name="Auxier B."/>
            <person name="Grum-Grzhimaylo A."/>
            <person name="Cardenas M.E."/>
            <person name="Lodge J.D."/>
            <person name="Laessoe T."/>
            <person name="Pedersen O."/>
            <person name="Smith M.E."/>
            <person name="Kuyper T.W."/>
            <person name="Franco-Molano E.A."/>
            <person name="Baroni T.J."/>
            <person name="Aanen D.K."/>
        </authorList>
    </citation>
    <scope>NUCLEOTIDE SEQUENCE</scope>
    <source>
        <strain evidence="11">D49</strain>
    </source>
</reference>
<dbReference type="Pfam" id="PF08148">
    <property type="entry name" value="DSHCT"/>
    <property type="match status" value="2"/>
</dbReference>